<comment type="subcellular location">
    <subcellularLocation>
        <location evidence="1">Cell membrane</location>
        <topology evidence="1">Multi-pass membrane protein</topology>
    </subcellularLocation>
</comment>
<dbReference type="InterPro" id="IPR050833">
    <property type="entry name" value="Poly_Biosynth_Transport"/>
</dbReference>
<feature type="transmembrane region" description="Helical" evidence="7">
    <location>
        <begin position="377"/>
        <end position="396"/>
    </location>
</feature>
<feature type="transmembrane region" description="Helical" evidence="7">
    <location>
        <begin position="139"/>
        <end position="159"/>
    </location>
</feature>
<accession>A0ABZ0GT94</accession>
<keyword evidence="5 7" id="KW-1133">Transmembrane helix</keyword>
<dbReference type="Proteomes" id="UP001301442">
    <property type="component" value="Chromosome"/>
</dbReference>
<evidence type="ECO:0000313" key="8">
    <source>
        <dbReference type="EMBL" id="WOH38981.1"/>
    </source>
</evidence>
<evidence type="ECO:0000256" key="2">
    <source>
        <dbReference type="ARBA" id="ARBA00007430"/>
    </source>
</evidence>
<comment type="similarity">
    <text evidence="2">Belongs to the polysaccharide synthase family.</text>
</comment>
<evidence type="ECO:0000313" key="9">
    <source>
        <dbReference type="Proteomes" id="UP001301442"/>
    </source>
</evidence>
<keyword evidence="9" id="KW-1185">Reference proteome</keyword>
<evidence type="ECO:0000256" key="4">
    <source>
        <dbReference type="ARBA" id="ARBA00022692"/>
    </source>
</evidence>
<sequence length="466" mass="53040">MSERKQLSWSLIGSISNAILQVLQISILARMLSPSEFGYYAICTLVIGLGALFAQSGIGNAIIKQKTFTSNQACSVFWFNLFISIIIFIFICCLSYPIEIYFELEGLWSLILLSALAIPILSSARICKAVLQRNLKLNLIAKAEIISRIFGVIIAIFVAVNNGGVYAMIYGNIAWAISLFVLLRYFTWNDFKVNNGFRISDVQPLIRFSVIQLFELLLNYFSKNLDIIFITKVLGADAAGGYSVLKGLLFRVADVIYPALNSYFYPKMSSHQDDEKHLIDVYRRFFKLSLILITFSYLIVALNSVFIIDLLLGDNFHSVVNLVPLFCLWLAIRYSSATVSTLWLVKNKPEFGIYWNTFSLLLLSITIFLVSNGDLEVLIGAFVILHFCYFFISLLIERTLFSCEDHKVTSKINWFFCVLSLSVLIYHVIHVNLYYPIHVLFFSLLLAAVFTIGLWMKRHIFLEGEV</sequence>
<feature type="transmembrane region" description="Helical" evidence="7">
    <location>
        <begin position="352"/>
        <end position="371"/>
    </location>
</feature>
<feature type="transmembrane region" description="Helical" evidence="7">
    <location>
        <begin position="75"/>
        <end position="98"/>
    </location>
</feature>
<evidence type="ECO:0000256" key="3">
    <source>
        <dbReference type="ARBA" id="ARBA00022475"/>
    </source>
</evidence>
<evidence type="ECO:0000256" key="6">
    <source>
        <dbReference type="ARBA" id="ARBA00023136"/>
    </source>
</evidence>
<name>A0ABZ0GT94_9GAMM</name>
<protein>
    <submittedName>
        <fullName evidence="8">Oligosaccharide flippase family protein</fullName>
    </submittedName>
</protein>
<feature type="transmembrane region" description="Helical" evidence="7">
    <location>
        <begin position="165"/>
        <end position="183"/>
    </location>
</feature>
<organism evidence="8 9">
    <name type="scientific">Thalassotalea fonticola</name>
    <dbReference type="NCBI Taxonomy" id="3065649"/>
    <lineage>
        <taxon>Bacteria</taxon>
        <taxon>Pseudomonadati</taxon>
        <taxon>Pseudomonadota</taxon>
        <taxon>Gammaproteobacteria</taxon>
        <taxon>Alteromonadales</taxon>
        <taxon>Colwelliaceae</taxon>
        <taxon>Thalassotalea</taxon>
    </lineage>
</organism>
<proteinExistence type="inferred from homology"/>
<evidence type="ECO:0000256" key="5">
    <source>
        <dbReference type="ARBA" id="ARBA00022989"/>
    </source>
</evidence>
<evidence type="ECO:0000256" key="7">
    <source>
        <dbReference type="SAM" id="Phobius"/>
    </source>
</evidence>
<dbReference type="EMBL" id="CP136600">
    <property type="protein sequence ID" value="WOH38981.1"/>
    <property type="molecule type" value="Genomic_DNA"/>
</dbReference>
<keyword evidence="4 7" id="KW-0812">Transmembrane</keyword>
<dbReference type="RefSeq" id="WP_348397747.1">
    <property type="nucleotide sequence ID" value="NZ_CP136600.1"/>
</dbReference>
<gene>
    <name evidence="8" type="ORF">RI844_07105</name>
</gene>
<feature type="transmembrane region" description="Helical" evidence="7">
    <location>
        <begin position="110"/>
        <end position="127"/>
    </location>
</feature>
<dbReference type="Pfam" id="PF13440">
    <property type="entry name" value="Polysacc_synt_3"/>
    <property type="match status" value="1"/>
</dbReference>
<keyword evidence="6 7" id="KW-0472">Membrane</keyword>
<keyword evidence="3" id="KW-1003">Cell membrane</keyword>
<reference evidence="8 9" key="1">
    <citation type="submission" date="2023-09" db="EMBL/GenBank/DDBJ databases">
        <authorList>
            <person name="Qi X."/>
        </authorList>
    </citation>
    <scope>NUCLEOTIDE SEQUENCE [LARGE SCALE GENOMIC DNA]</scope>
    <source>
        <strain evidence="8 9">S1-1</strain>
    </source>
</reference>
<feature type="transmembrane region" description="Helical" evidence="7">
    <location>
        <begin position="435"/>
        <end position="456"/>
    </location>
</feature>
<feature type="transmembrane region" description="Helical" evidence="7">
    <location>
        <begin position="408"/>
        <end position="429"/>
    </location>
</feature>
<dbReference type="PANTHER" id="PTHR30250">
    <property type="entry name" value="PST FAMILY PREDICTED COLANIC ACID TRANSPORTER"/>
    <property type="match status" value="1"/>
</dbReference>
<evidence type="ECO:0000256" key="1">
    <source>
        <dbReference type="ARBA" id="ARBA00004651"/>
    </source>
</evidence>
<feature type="transmembrane region" description="Helical" evidence="7">
    <location>
        <begin position="320"/>
        <end position="345"/>
    </location>
</feature>
<feature type="transmembrane region" description="Helical" evidence="7">
    <location>
        <begin position="285"/>
        <end position="308"/>
    </location>
</feature>
<feature type="transmembrane region" description="Helical" evidence="7">
    <location>
        <begin position="39"/>
        <end position="63"/>
    </location>
</feature>
<dbReference type="PANTHER" id="PTHR30250:SF10">
    <property type="entry name" value="LIPOPOLYSACCHARIDE BIOSYNTHESIS PROTEIN WZXC"/>
    <property type="match status" value="1"/>
</dbReference>
<feature type="transmembrane region" description="Helical" evidence="7">
    <location>
        <begin position="7"/>
        <end position="27"/>
    </location>
</feature>